<dbReference type="Pfam" id="PF08424">
    <property type="entry name" value="NRDE-2"/>
    <property type="match status" value="1"/>
</dbReference>
<dbReference type="EMBL" id="AZHC01000002">
    <property type="protein sequence ID" value="OAA50422.1"/>
    <property type="molecule type" value="Genomic_DNA"/>
</dbReference>
<comment type="similarity">
    <text evidence="2">Belongs to the NRDE2 family.</text>
</comment>
<dbReference type="PANTHER" id="PTHR13471">
    <property type="entry name" value="TETRATRICOPEPTIDE-LIKE HELICAL"/>
    <property type="match status" value="1"/>
</dbReference>
<dbReference type="Proteomes" id="UP000243498">
    <property type="component" value="Unassembled WGS sequence"/>
</dbReference>
<keyword evidence="6" id="KW-1185">Reference proteome</keyword>
<evidence type="ECO:0000256" key="2">
    <source>
        <dbReference type="ARBA" id="ARBA00009265"/>
    </source>
</evidence>
<dbReference type="GO" id="GO:1902369">
    <property type="term" value="P:negative regulation of RNA catabolic process"/>
    <property type="evidence" value="ECO:0007669"/>
    <property type="project" value="TreeGrafter"/>
</dbReference>
<dbReference type="GO" id="GO:0071013">
    <property type="term" value="C:catalytic step 2 spliceosome"/>
    <property type="evidence" value="ECO:0007669"/>
    <property type="project" value="TreeGrafter"/>
</dbReference>
<evidence type="ECO:0000256" key="4">
    <source>
        <dbReference type="SAM" id="MobiDB-lite"/>
    </source>
</evidence>
<comment type="caution">
    <text evidence="5">The sequence shown here is derived from an EMBL/GenBank/DDBJ whole genome shotgun (WGS) entry which is preliminary data.</text>
</comment>
<proteinExistence type="inferred from homology"/>
<name>A0A167JKM3_METRR</name>
<evidence type="ECO:0000313" key="6">
    <source>
        <dbReference type="Proteomes" id="UP000243498"/>
    </source>
</evidence>
<accession>A0A167JKM3</accession>
<feature type="region of interest" description="Disordered" evidence="4">
    <location>
        <begin position="141"/>
        <end position="214"/>
    </location>
</feature>
<dbReference type="GO" id="GO:0031048">
    <property type="term" value="P:regulatory ncRNA-mediated heterochromatin formation"/>
    <property type="evidence" value="ECO:0007669"/>
    <property type="project" value="TreeGrafter"/>
</dbReference>
<evidence type="ECO:0000256" key="1">
    <source>
        <dbReference type="ARBA" id="ARBA00004123"/>
    </source>
</evidence>
<sequence>MSDSEDDLKLAVPKFASFKAKETPTPVRADNDEGKHREKGPSRDAHRYKRRRSRHTHGSHRRDERDPGRRVRPSCPRQEPNALPETSLSPLFVVDYKGDPLISKYGLDRAKVPAYYRYGGGRVLGTAGRLVIHRDGPRDQFSLRFPGEGPGVLETGGLRSKSFRPCRDPIRLKPKASGKDEDEGFLAVGSSKKRKHDENMSESEVDEGPSYRSIEGKAKVKPAFESDDDNSESADGALNLELDTPLKWKSLQLNKRLKEHPGDIDAWMELVSHQNDLQRAGETVDERATANTAHSFSEIKTAMLEKALSNAVVPEDRNSVLVRLMREGIKIWPSKVAARRWSEVDKEEENNFELWRAHIDFAMSNIATFHYDDVKKMLLKRLRTVTSRSDAQEEHWHEAIYIFLRTTRFMYDSGYREQAVAAWQALLELNFFNGVSSAYETAMVSFRDFWESEVPRLGEAEAKGWRSYVSNSGQVETPDPWTEGPAQDVPTRDAYKAWAYSERCRTEKAKMPARTMDDGTEDDPFRVIMISDIEPWLFMVPEALLKGEAGKLLLDAFLIFCGLPPSFRSTTLAELAFVDQYTSSSAIASTDVPDSTRLGDPEKTQRTPPAFCRALNVAPCPGLFFAGRNWFQYFGSAMKTLPVQTPFVRNVLKQLVHEADEESLAVYYLGFCFASEPSLAKKSAKALLKKYSNHAHLYNAYALAEFANNNMDVGKKVLRTAMASPSLSVGASGFELVKTLSWEELTAGNKKLAIAQLCSSVNKSVCQTRLDIDGVSPTVILKTRQEIASNLQQSLYEGRADEAAVFAEGQILLSYLTDGGNVEPTSEAQGNISAAMKTVQAISSEFKSRGTAVRHSHERMLQFGARILYLNASQGPFRRIYLRQQLSEFLNCFPRNSIFLSLTEWADSSLRVIDETRQLLYDRILTNQHDCAAFEQALSSDICSNNIRLWIAYIRFSYARRELRPKVMDVFYRGVRRCPWSKEMMMEAFYSLVRDVKSDELRSVYNTMTEKGLRIHLDMDEHLEKWRRRDRPDKNSKCRQERQCVRTSVHRANRSGFDASSAQKHLPHFSNLAKLHNGVGSSLLAPSQPSFLLAYHNTSPSFRSLPPTFSPKSATLNGAISSMPVFPNPKFLWGTESWQHTYVTSYGQPDTNDWVTTREEISAQWLDELKQHGEAEVIISNHIYGMGHGDGVVHFEPVEVEEDTDHAITTTRRYSSPVCGFRTCRRWKHSLAKVLGRIIKGPRKTAEVPDRRMFPWARAAIDTGDWELYEHTEVESGGFRTGLWRYDWSGRHEFGPSVEASSFPRVHAIRVVP</sequence>
<organism evidence="5 6">
    <name type="scientific">Metarhizium rileyi (strain RCEF 4871)</name>
    <name type="common">Nomuraea rileyi</name>
    <dbReference type="NCBI Taxonomy" id="1649241"/>
    <lineage>
        <taxon>Eukaryota</taxon>
        <taxon>Fungi</taxon>
        <taxon>Dikarya</taxon>
        <taxon>Ascomycota</taxon>
        <taxon>Pezizomycotina</taxon>
        <taxon>Sordariomycetes</taxon>
        <taxon>Hypocreomycetidae</taxon>
        <taxon>Hypocreales</taxon>
        <taxon>Clavicipitaceae</taxon>
        <taxon>Metarhizium</taxon>
    </lineage>
</organism>
<protein>
    <recommendedName>
        <fullName evidence="7">DUF1740-domain-containing protein</fullName>
    </recommendedName>
</protein>
<dbReference type="InterPro" id="IPR013633">
    <property type="entry name" value="NRDE-2"/>
</dbReference>
<comment type="subcellular location">
    <subcellularLocation>
        <location evidence="1">Nucleus</location>
    </subcellularLocation>
</comment>
<evidence type="ECO:0008006" key="7">
    <source>
        <dbReference type="Google" id="ProtNLM"/>
    </source>
</evidence>
<keyword evidence="3" id="KW-0539">Nucleus</keyword>
<reference evidence="5 6" key="1">
    <citation type="journal article" date="2016" name="Genome Biol. Evol.">
        <title>Divergent and convergent evolution of fungal pathogenicity.</title>
        <authorList>
            <person name="Shang Y."/>
            <person name="Xiao G."/>
            <person name="Zheng P."/>
            <person name="Cen K."/>
            <person name="Zhan S."/>
            <person name="Wang C."/>
        </authorList>
    </citation>
    <scope>NUCLEOTIDE SEQUENCE [LARGE SCALE GENOMIC DNA]</scope>
    <source>
        <strain evidence="5 6">RCEF 4871</strain>
    </source>
</reference>
<evidence type="ECO:0000256" key="3">
    <source>
        <dbReference type="ARBA" id="ARBA00023242"/>
    </source>
</evidence>
<feature type="region of interest" description="Disordered" evidence="4">
    <location>
        <begin position="1"/>
        <end position="84"/>
    </location>
</feature>
<dbReference type="STRING" id="1081105.A0A167JKM3"/>
<gene>
    <name evidence="5" type="ORF">NOR_00872</name>
</gene>
<feature type="compositionally biased region" description="Basic residues" evidence="4">
    <location>
        <begin position="46"/>
        <end position="60"/>
    </location>
</feature>
<dbReference type="PANTHER" id="PTHR13471:SF0">
    <property type="entry name" value="NUCLEAR EXOSOME REGULATOR NRDE2"/>
    <property type="match status" value="1"/>
</dbReference>
<feature type="compositionally biased region" description="Basic and acidic residues" evidence="4">
    <location>
        <begin position="29"/>
        <end position="45"/>
    </location>
</feature>
<dbReference type="OrthoDB" id="297219at2759"/>
<dbReference type="Gene3D" id="1.25.40.10">
    <property type="entry name" value="Tetratricopeptide repeat domain"/>
    <property type="match status" value="1"/>
</dbReference>
<dbReference type="OMA" id="MRDKELH"/>
<evidence type="ECO:0000313" key="5">
    <source>
        <dbReference type="EMBL" id="OAA50422.1"/>
    </source>
</evidence>
<dbReference type="InterPro" id="IPR011990">
    <property type="entry name" value="TPR-like_helical_dom_sf"/>
</dbReference>